<gene>
    <name evidence="2" type="ORF">Pmani_013649</name>
</gene>
<keyword evidence="1" id="KW-0732">Signal</keyword>
<sequence>MFPSLSKAVPMYIIRLLALNIVHVPSSPRTHHQDTSPRTHPTTRTCYQDTSLGHVTRTHHQNMLQGHIQPTGHITRTHPTHSTHYQDIPRTLPTTRTHPITRKYNLPWTYHLDT</sequence>
<evidence type="ECO:0000313" key="2">
    <source>
        <dbReference type="EMBL" id="KAK4315109.1"/>
    </source>
</evidence>
<organism evidence="2 3">
    <name type="scientific">Petrolisthes manimaculis</name>
    <dbReference type="NCBI Taxonomy" id="1843537"/>
    <lineage>
        <taxon>Eukaryota</taxon>
        <taxon>Metazoa</taxon>
        <taxon>Ecdysozoa</taxon>
        <taxon>Arthropoda</taxon>
        <taxon>Crustacea</taxon>
        <taxon>Multicrustacea</taxon>
        <taxon>Malacostraca</taxon>
        <taxon>Eumalacostraca</taxon>
        <taxon>Eucarida</taxon>
        <taxon>Decapoda</taxon>
        <taxon>Pleocyemata</taxon>
        <taxon>Anomura</taxon>
        <taxon>Galatheoidea</taxon>
        <taxon>Porcellanidae</taxon>
        <taxon>Petrolisthes</taxon>
    </lineage>
</organism>
<protein>
    <recommendedName>
        <fullName evidence="4">Secreted protein</fullName>
    </recommendedName>
</protein>
<reference evidence="2" key="1">
    <citation type="submission" date="2023-11" db="EMBL/GenBank/DDBJ databases">
        <title>Genome assemblies of two species of porcelain crab, Petrolisthes cinctipes and Petrolisthes manimaculis (Anomura: Porcellanidae).</title>
        <authorList>
            <person name="Angst P."/>
        </authorList>
    </citation>
    <scope>NUCLEOTIDE SEQUENCE</scope>
    <source>
        <strain evidence="2">PB745_02</strain>
        <tissue evidence="2">Gill</tissue>
    </source>
</reference>
<feature type="signal peptide" evidence="1">
    <location>
        <begin position="1"/>
        <end position="18"/>
    </location>
</feature>
<dbReference type="EMBL" id="JAWZYT010001143">
    <property type="protein sequence ID" value="KAK4315109.1"/>
    <property type="molecule type" value="Genomic_DNA"/>
</dbReference>
<proteinExistence type="predicted"/>
<dbReference type="AlphaFoldDB" id="A0AAE1UDW3"/>
<name>A0AAE1UDW3_9EUCA</name>
<evidence type="ECO:0000256" key="1">
    <source>
        <dbReference type="SAM" id="SignalP"/>
    </source>
</evidence>
<evidence type="ECO:0000313" key="3">
    <source>
        <dbReference type="Proteomes" id="UP001292094"/>
    </source>
</evidence>
<feature type="chain" id="PRO_5042017914" description="Secreted protein" evidence="1">
    <location>
        <begin position="19"/>
        <end position="114"/>
    </location>
</feature>
<keyword evidence="3" id="KW-1185">Reference proteome</keyword>
<accession>A0AAE1UDW3</accession>
<evidence type="ECO:0008006" key="4">
    <source>
        <dbReference type="Google" id="ProtNLM"/>
    </source>
</evidence>
<dbReference type="Proteomes" id="UP001292094">
    <property type="component" value="Unassembled WGS sequence"/>
</dbReference>
<comment type="caution">
    <text evidence="2">The sequence shown here is derived from an EMBL/GenBank/DDBJ whole genome shotgun (WGS) entry which is preliminary data.</text>
</comment>